<feature type="compositionally biased region" description="Acidic residues" evidence="1">
    <location>
        <begin position="152"/>
        <end position="163"/>
    </location>
</feature>
<sequence>MLEETKAKCDGASSPLTPTPHRFLVPKRTGGTQQSGTPKPLASGSQQFHATPRFSLHSTPRGAPSSATAPAPPSTFAQRQQRNHNANDGIHDIIDSSPPQPLPRPSYSGPGRNLHESIEVDSEPPSSNSLLVPSSQHRDATAGHAADTTYYYEEDEFMDEVQDDGPPPKRRRLSVLSDGDMEPIVPASSQVAPAESSQGVAEEGSLNNLEEDAEDDEVLSHDDESSDSSPPNRRIFLSAHQQQQQHQQPMFQPVPRFKPPELPEPGHREPLPDAFSPRRKGAKYVPGGLASELRDWLMNIESATGSKRDGDWAARLRVDEVRTASNMMLVSGSQQQQRQRDADDNMNNGGGSGGGNGLFISKNGGVSSRVILAGEGRLQGLGKKSEVSVGCVVAIARPVWGVDLGSEGQWVVACDWVVLSKPS</sequence>
<organism evidence="2 3">
    <name type="scientific">Apiospora aurea</name>
    <dbReference type="NCBI Taxonomy" id="335848"/>
    <lineage>
        <taxon>Eukaryota</taxon>
        <taxon>Fungi</taxon>
        <taxon>Dikarya</taxon>
        <taxon>Ascomycota</taxon>
        <taxon>Pezizomycotina</taxon>
        <taxon>Sordariomycetes</taxon>
        <taxon>Xylariomycetidae</taxon>
        <taxon>Amphisphaeriales</taxon>
        <taxon>Apiosporaceae</taxon>
        <taxon>Apiospora</taxon>
    </lineage>
</organism>
<keyword evidence="3" id="KW-1185">Reference proteome</keyword>
<feature type="compositionally biased region" description="Polar residues" evidence="1">
    <location>
        <begin position="30"/>
        <end position="49"/>
    </location>
</feature>
<feature type="region of interest" description="Disordered" evidence="1">
    <location>
        <begin position="1"/>
        <end position="280"/>
    </location>
</feature>
<feature type="compositionally biased region" description="Gly residues" evidence="1">
    <location>
        <begin position="348"/>
        <end position="357"/>
    </location>
</feature>
<dbReference type="GeneID" id="92080359"/>
<feature type="compositionally biased region" description="Polar residues" evidence="1">
    <location>
        <begin position="187"/>
        <end position="199"/>
    </location>
</feature>
<name>A0ABR1Q409_9PEZI</name>
<dbReference type="EMBL" id="JAQQWE010000007">
    <property type="protein sequence ID" value="KAK7946754.1"/>
    <property type="molecule type" value="Genomic_DNA"/>
</dbReference>
<dbReference type="Proteomes" id="UP001391051">
    <property type="component" value="Unassembled WGS sequence"/>
</dbReference>
<protein>
    <submittedName>
        <fullName evidence="2">Uncharacterized protein</fullName>
    </submittedName>
</protein>
<evidence type="ECO:0000313" key="3">
    <source>
        <dbReference type="Proteomes" id="UP001391051"/>
    </source>
</evidence>
<accession>A0ABR1Q409</accession>
<feature type="region of interest" description="Disordered" evidence="1">
    <location>
        <begin position="329"/>
        <end position="358"/>
    </location>
</feature>
<comment type="caution">
    <text evidence="2">The sequence shown here is derived from an EMBL/GenBank/DDBJ whole genome shotgun (WGS) entry which is preliminary data.</text>
</comment>
<gene>
    <name evidence="2" type="ORF">PG986_011075</name>
</gene>
<dbReference type="RefSeq" id="XP_066696788.1">
    <property type="nucleotide sequence ID" value="XM_066847297.1"/>
</dbReference>
<feature type="compositionally biased region" description="Low complexity" evidence="1">
    <location>
        <begin position="123"/>
        <end position="135"/>
    </location>
</feature>
<proteinExistence type="predicted"/>
<evidence type="ECO:0000256" key="1">
    <source>
        <dbReference type="SAM" id="MobiDB-lite"/>
    </source>
</evidence>
<feature type="compositionally biased region" description="Basic and acidic residues" evidence="1">
    <location>
        <begin position="258"/>
        <end position="271"/>
    </location>
</feature>
<reference evidence="2 3" key="1">
    <citation type="submission" date="2023-01" db="EMBL/GenBank/DDBJ databases">
        <title>Analysis of 21 Apiospora genomes using comparative genomics revels a genus with tremendous synthesis potential of carbohydrate active enzymes and secondary metabolites.</title>
        <authorList>
            <person name="Sorensen T."/>
        </authorList>
    </citation>
    <scope>NUCLEOTIDE SEQUENCE [LARGE SCALE GENOMIC DNA]</scope>
    <source>
        <strain evidence="2 3">CBS 24483</strain>
    </source>
</reference>
<feature type="compositionally biased region" description="Low complexity" evidence="1">
    <location>
        <begin position="58"/>
        <end position="77"/>
    </location>
</feature>
<evidence type="ECO:0000313" key="2">
    <source>
        <dbReference type="EMBL" id="KAK7946754.1"/>
    </source>
</evidence>